<dbReference type="InterPro" id="IPR032871">
    <property type="entry name" value="AHH_dom_containing"/>
</dbReference>
<feature type="domain" description="RHS protein conserved region" evidence="3">
    <location>
        <begin position="1454"/>
        <end position="1487"/>
    </location>
</feature>
<dbReference type="NCBIfam" id="TIGR01643">
    <property type="entry name" value="YD_repeat_2x"/>
    <property type="match status" value="8"/>
</dbReference>
<comment type="caution">
    <text evidence="6">The sequence shown here is derived from an EMBL/GenBank/DDBJ whole genome shotgun (WGS) entry which is preliminary data.</text>
</comment>
<evidence type="ECO:0000259" key="4">
    <source>
        <dbReference type="Pfam" id="PF20148"/>
    </source>
</evidence>
<dbReference type="Gene3D" id="2.180.10.10">
    <property type="entry name" value="RHS repeat-associated core"/>
    <property type="match status" value="3"/>
</dbReference>
<dbReference type="InterPro" id="IPR022385">
    <property type="entry name" value="Rhs_assc_core"/>
</dbReference>
<dbReference type="SUPFAM" id="SSF69304">
    <property type="entry name" value="Tricorn protease N-terminal domain"/>
    <property type="match status" value="1"/>
</dbReference>
<dbReference type="InterPro" id="IPR006530">
    <property type="entry name" value="YD"/>
</dbReference>
<feature type="compositionally biased region" description="Basic and acidic residues" evidence="2">
    <location>
        <begin position="306"/>
        <end position="333"/>
    </location>
</feature>
<evidence type="ECO:0000259" key="3">
    <source>
        <dbReference type="Pfam" id="PF03527"/>
    </source>
</evidence>
<feature type="domain" description="Teneurin-like YD-shell" evidence="5">
    <location>
        <begin position="848"/>
        <end position="983"/>
    </location>
</feature>
<dbReference type="Pfam" id="PF05593">
    <property type="entry name" value="RHS_repeat"/>
    <property type="match status" value="4"/>
</dbReference>
<dbReference type="InterPro" id="IPR031325">
    <property type="entry name" value="RHS_repeat"/>
</dbReference>
<evidence type="ECO:0000256" key="2">
    <source>
        <dbReference type="SAM" id="MobiDB-lite"/>
    </source>
</evidence>
<dbReference type="Pfam" id="PF13665">
    <property type="entry name" value="Tox-PAAR-like"/>
    <property type="match status" value="1"/>
</dbReference>
<dbReference type="Proteomes" id="UP000446768">
    <property type="component" value="Unassembled WGS sequence"/>
</dbReference>
<name>A0A7X2ITZ0_9BURK</name>
<dbReference type="NCBIfam" id="TIGR03696">
    <property type="entry name" value="Rhs_assc_core"/>
    <property type="match status" value="1"/>
</dbReference>
<protein>
    <submittedName>
        <fullName evidence="6">DUF4150 domain-containing protein</fullName>
    </submittedName>
</protein>
<dbReference type="PANTHER" id="PTHR32305:SF15">
    <property type="entry name" value="PROTEIN RHSA-RELATED"/>
    <property type="match status" value="1"/>
</dbReference>
<dbReference type="InterPro" id="IPR001826">
    <property type="entry name" value="RHS"/>
</dbReference>
<dbReference type="InterPro" id="IPR056823">
    <property type="entry name" value="TEN-like_YD-shell"/>
</dbReference>
<evidence type="ECO:0000313" key="6">
    <source>
        <dbReference type="EMBL" id="MRV75984.1"/>
    </source>
</evidence>
<dbReference type="PRINTS" id="PR00394">
    <property type="entry name" value="RHSPROTEIN"/>
</dbReference>
<evidence type="ECO:0000313" key="7">
    <source>
        <dbReference type="Proteomes" id="UP000446768"/>
    </source>
</evidence>
<accession>A0A7X2ITZ0</accession>
<evidence type="ECO:0000259" key="5">
    <source>
        <dbReference type="Pfam" id="PF25023"/>
    </source>
</evidence>
<dbReference type="InterPro" id="IPR045351">
    <property type="entry name" value="DUF6531"/>
</dbReference>
<dbReference type="Pfam" id="PF20148">
    <property type="entry name" value="DUF6531"/>
    <property type="match status" value="1"/>
</dbReference>
<dbReference type="EMBL" id="WKJJ01000026">
    <property type="protein sequence ID" value="MRV75984.1"/>
    <property type="molecule type" value="Genomic_DNA"/>
</dbReference>
<organism evidence="6 7">
    <name type="scientific">Pseudoduganella rivuli</name>
    <dbReference type="NCBI Taxonomy" id="2666085"/>
    <lineage>
        <taxon>Bacteria</taxon>
        <taxon>Pseudomonadati</taxon>
        <taxon>Pseudomonadota</taxon>
        <taxon>Betaproteobacteria</taxon>
        <taxon>Burkholderiales</taxon>
        <taxon>Oxalobacteraceae</taxon>
        <taxon>Telluria group</taxon>
        <taxon>Pseudoduganella</taxon>
    </lineage>
</organism>
<keyword evidence="1" id="KW-0677">Repeat</keyword>
<proteinExistence type="predicted"/>
<feature type="region of interest" description="Disordered" evidence="2">
    <location>
        <begin position="281"/>
        <end position="348"/>
    </location>
</feature>
<evidence type="ECO:0000256" key="1">
    <source>
        <dbReference type="ARBA" id="ARBA00022737"/>
    </source>
</evidence>
<dbReference type="PANTHER" id="PTHR32305">
    <property type="match status" value="1"/>
</dbReference>
<dbReference type="Pfam" id="PF14412">
    <property type="entry name" value="AHH"/>
    <property type="match status" value="1"/>
</dbReference>
<dbReference type="Pfam" id="PF03527">
    <property type="entry name" value="RHS"/>
    <property type="match status" value="1"/>
</dbReference>
<sequence>MAHETVTKSQRFYCVSVTPDICKTQVGNSVVPIPYTITGEFKDAQDVSRSVKMHSEPAFLYGKSFIPAVKGDERGTLGGIKSGTYLKRAQPKDKSSTKGANGTQTVQESRFIWMNDRNTIGRIYERGVQGARARLQKLAASASAELKDAAQHYKDNVSADMHAAGQKAMDTGGDIAMGSAALGATGLAVGATGVGAPVAAVMEAGAAAGGTVGGVVAGTGYAADTTATVLDHAADYILTGKVPPVLGTLGDMATNAAENLVLKKVKRIPFVDSLLKKWLPAKKAAPGSTPAPPKKAPAAAKPAHGGGDKDGHDGGKTKQKKEPKADKPSDCCPKDSAPGGKPVKSNHPVHYGTGEEILLQTDFVIDGAAPLDWTRVYRSGSECEDWGLLGARWSTPYTSSVSICPQGIVYHEASGRALRLPLLAVGQQHDHRGEGFTLRRDSDQQVSLTWRDGSTDTFIAGPDGWLPHGYDGVNAMLAPRAPVRAHRYYLARRTERDGKGVTIERHHDARPGEVLLRIRTDEGTTIEALRDGYLPVELGTEPQAAAPRIGRVEQVLPDGTRLCHARYRYEADLPDLISATAPADSFEALPLRCGLVEQTNIAGQSRGYTYLHHLLVQYTTYGGFTHGLEWVSLAFLRERWAGNLQADAQLAALCPISTANSYQARAVRTTTADGRDEVRIAYLDADTTRVTEPDGGVLEYRFNAQWLATDVHRIHPDGSARSLGRREWDRDGMLLADIDADGAPTRYGYDAAGNLTSVTDAQNHVTRIDYNANNLPVAVTDALGHTTRSRYDDAGRLLERTDALNRSTRYAYDGQGRLSAVTDARGGNKRLAYDAAGRLASYTDCSNFTTRYSYDAFGRLTAFTDAIGNTTGYHYDALGRMVRIDYPDRTSETFDYDAEGNLVAHTDGKGQCTFYRFDGHGMLVERTDAKGQTLQYQYDQVLRLTELINGNNESYLLAYDAEGRVAIEIGFDGRTTKYTYNNAGNLTISECKGVRTDFARDELGYLLAKSDANGGVRYAYDALGRLTAAATPQAEHRFSYDPVGQLVEERVAYAPEWPRPQSQVAEAVAAFTLTHAYDELGNRIQTILPNGRRIDTLRYGSGHWHSTLWQGKPLVDLERDQLHREIAREWGSGKERLKECRTYDPQSRLSAFMLDKGNHRLKERRYEYDANGNLNHIYDKFGDSIRYTYDPLGQLLSAVQPGLTEAFSFDPAGNLLDPATEPAPIDTRQVLRELDEQPAPGSTAPRLAKVTHNLLRQYMGYAYEYDAQGNTVVKRRRVEVCSNDEGILELAYDPENRLTTAIRTFDKSRLVTRYSYDAFGRRIAKQVDEQCWPTNSASPTSRLRAASTTLFVWDGDAIAQEIQLDRTITYLYEPDSFVPLARIESEEGIAAYAAGNTHVWDVAEWCEPRMNGVPDAHVQAWLAHLQRQCDVRHQDRWEHKLELANSAANRDQVLYYQCDHLGTPVELREENGEIAWSVKYRAWGRVFRHLQCRVEQPLRFPGQYQDYETGLYYNRHRYYDPDIGRFITQDPIGLLGGNNVYQYAPNPTWWIDPLGLARKKKNSQALGKAATGCSTWPGKEAHHLIPEDHENHYVLQNIEFKMNAASNAIMLPSAQSSYMTKHNGYHSAYNDAVLRELNHIGEKYTARADQRHAVRDLQRNLDHALRTKKLPLYMTECGKKTGLKEGDWDRYIKSSRRY</sequence>
<dbReference type="InterPro" id="IPR050708">
    <property type="entry name" value="T6SS_VgrG/RHS"/>
</dbReference>
<keyword evidence="7" id="KW-1185">Reference proteome</keyword>
<dbReference type="RefSeq" id="WP_154381054.1">
    <property type="nucleotide sequence ID" value="NZ_WKJJ01000026.1"/>
</dbReference>
<feature type="domain" description="DUF6531" evidence="4">
    <location>
        <begin position="347"/>
        <end position="419"/>
    </location>
</feature>
<dbReference type="Pfam" id="PF25023">
    <property type="entry name" value="TEN_YD-shell"/>
    <property type="match status" value="1"/>
</dbReference>
<reference evidence="6 7" key="1">
    <citation type="submission" date="2019-11" db="EMBL/GenBank/DDBJ databases">
        <title>Novel species isolated from a subtropical stream in China.</title>
        <authorList>
            <person name="Lu H."/>
        </authorList>
    </citation>
    <scope>NUCLEOTIDE SEQUENCE [LARGE SCALE GENOMIC DNA]</scope>
    <source>
        <strain evidence="6 7">FT92W</strain>
    </source>
</reference>
<gene>
    <name evidence="6" type="ORF">GJ700_30150</name>
</gene>